<comment type="caution">
    <text evidence="1">The sequence shown here is derived from an EMBL/GenBank/DDBJ whole genome shotgun (WGS) entry which is preliminary data.</text>
</comment>
<keyword evidence="2" id="KW-1185">Reference proteome</keyword>
<accession>A0A9P8P3X9</accession>
<dbReference type="EMBL" id="JAEUBD010001178">
    <property type="protein sequence ID" value="KAH3664600.1"/>
    <property type="molecule type" value="Genomic_DNA"/>
</dbReference>
<name>A0A9P8P3X9_9ASCO</name>
<proteinExistence type="predicted"/>
<evidence type="ECO:0000313" key="2">
    <source>
        <dbReference type="Proteomes" id="UP000788993"/>
    </source>
</evidence>
<dbReference type="AlphaFoldDB" id="A0A9P8P3X9"/>
<dbReference type="Proteomes" id="UP000788993">
    <property type="component" value="Unassembled WGS sequence"/>
</dbReference>
<reference evidence="1" key="1">
    <citation type="journal article" date="2021" name="Open Biol.">
        <title>Shared evolutionary footprints suggest mitochondrial oxidative damage underlies multiple complex I losses in fungi.</title>
        <authorList>
            <person name="Schikora-Tamarit M.A."/>
            <person name="Marcet-Houben M."/>
            <person name="Nosek J."/>
            <person name="Gabaldon T."/>
        </authorList>
    </citation>
    <scope>NUCLEOTIDE SEQUENCE</scope>
    <source>
        <strain evidence="1">NCAIM Y.01608</strain>
    </source>
</reference>
<protein>
    <submittedName>
        <fullName evidence="1">Uncharacterized protein</fullName>
    </submittedName>
</protein>
<sequence>MPSDQMSASRGSKFSTFRSLCEIPTECRYVMALRICLKKQSHSTTSRPFVMAIKVKRSPHGMNSITCEYVIVTGSTIKSYTLMTA</sequence>
<gene>
    <name evidence="1" type="ORF">OGATHE_003415</name>
</gene>
<reference evidence="1" key="2">
    <citation type="submission" date="2021-01" db="EMBL/GenBank/DDBJ databases">
        <authorList>
            <person name="Schikora-Tamarit M.A."/>
        </authorList>
    </citation>
    <scope>NUCLEOTIDE SEQUENCE</scope>
    <source>
        <strain evidence="1">NCAIM Y.01608</strain>
    </source>
</reference>
<organism evidence="1 2">
    <name type="scientific">Ogataea polymorpha</name>
    <dbReference type="NCBI Taxonomy" id="460523"/>
    <lineage>
        <taxon>Eukaryota</taxon>
        <taxon>Fungi</taxon>
        <taxon>Dikarya</taxon>
        <taxon>Ascomycota</taxon>
        <taxon>Saccharomycotina</taxon>
        <taxon>Pichiomycetes</taxon>
        <taxon>Pichiales</taxon>
        <taxon>Pichiaceae</taxon>
        <taxon>Ogataea</taxon>
    </lineage>
</organism>
<evidence type="ECO:0000313" key="1">
    <source>
        <dbReference type="EMBL" id="KAH3664600.1"/>
    </source>
</evidence>